<protein>
    <submittedName>
        <fullName evidence="3">Uncharacterized protein</fullName>
    </submittedName>
</protein>
<proteinExistence type="predicted"/>
<comment type="caution">
    <text evidence="3">The sequence shown here is derived from an EMBL/GenBank/DDBJ whole genome shotgun (WGS) entry which is preliminary data.</text>
</comment>
<name>J7ZYL2_BACCE</name>
<dbReference type="AlphaFoldDB" id="J7ZYL2"/>
<dbReference type="Proteomes" id="UP000006600">
    <property type="component" value="Unassembled WGS sequence"/>
</dbReference>
<accession>J7ZYL2</accession>
<keyword evidence="2" id="KW-1133">Transmembrane helix</keyword>
<evidence type="ECO:0000256" key="1">
    <source>
        <dbReference type="SAM" id="Coils"/>
    </source>
</evidence>
<keyword evidence="1" id="KW-0175">Coiled coil</keyword>
<keyword evidence="2" id="KW-0472">Membrane</keyword>
<evidence type="ECO:0000256" key="2">
    <source>
        <dbReference type="SAM" id="Phobius"/>
    </source>
</evidence>
<dbReference type="RefSeq" id="WP_002107405.1">
    <property type="nucleotide sequence ID" value="NZ_JH792001.1"/>
</dbReference>
<dbReference type="EMBL" id="AHDJ01000073">
    <property type="protein sequence ID" value="EJQ36007.1"/>
    <property type="molecule type" value="Genomic_DNA"/>
</dbReference>
<dbReference type="HOGENOM" id="CLU_975396_0_0_9"/>
<organism evidence="3 4">
    <name type="scientific">Bacillus cereus BAG5X1-1</name>
    <dbReference type="NCBI Taxonomy" id="1053189"/>
    <lineage>
        <taxon>Bacteria</taxon>
        <taxon>Bacillati</taxon>
        <taxon>Bacillota</taxon>
        <taxon>Bacilli</taxon>
        <taxon>Bacillales</taxon>
        <taxon>Bacillaceae</taxon>
        <taxon>Bacillus</taxon>
        <taxon>Bacillus cereus group</taxon>
    </lineage>
</organism>
<evidence type="ECO:0000313" key="4">
    <source>
        <dbReference type="Proteomes" id="UP000006600"/>
    </source>
</evidence>
<sequence length="285" mass="33353">MHVKLGAKKGQRKSANSKRKTYLFILGSFVTMFFALCVSPMFSGATYKFEELKIGEYQTLANGVKVSIAKKEYNPKTQTFRIDYSFQAENDSQVLSNVKYKVENKYIKQKNDDVETKVYRASDNYIVVISKNIPEDFGVISSVIKPEYIHPELQFDSKDIKDKFLKSYILEQDKLKNEDLKEESQDFYEKEYIAITQKDIEKEIKEIDKKIVDKHTANKQLKINNDKLTKEMEFQTEAEKTKTQNTINTNISTFNNNEKEIELLKQDKKTKEKKIKLLNQKKKTV</sequence>
<feature type="transmembrane region" description="Helical" evidence="2">
    <location>
        <begin position="21"/>
        <end position="42"/>
    </location>
</feature>
<dbReference type="PATRIC" id="fig|1053189.3.peg.5584"/>
<reference evidence="3 4" key="1">
    <citation type="submission" date="2012-04" db="EMBL/GenBank/DDBJ databases">
        <title>The Genome Sequence of Bacillus cereus BAG5X1-1.</title>
        <authorList>
            <consortium name="The Broad Institute Genome Sequencing Platform"/>
            <consortium name="The Broad Institute Genome Sequencing Center for Infectious Disease"/>
            <person name="Feldgarden M."/>
            <person name="Van der Auwera G.A."/>
            <person name="Mahillon J."/>
            <person name="Duprez V."/>
            <person name="Timmery S."/>
            <person name="Mattelet C."/>
            <person name="Dierick K."/>
            <person name="Sun M."/>
            <person name="Yu Z."/>
            <person name="Zhu L."/>
            <person name="Hu X."/>
            <person name="Shank E.B."/>
            <person name="Swiecicka I."/>
            <person name="Hansen B.M."/>
            <person name="Andrup L."/>
            <person name="Young S.K."/>
            <person name="Zeng Q."/>
            <person name="Gargeya S."/>
            <person name="Fitzgerald M."/>
            <person name="Haas B."/>
            <person name="Abouelleil A."/>
            <person name="Alvarado L."/>
            <person name="Arachchi H.M."/>
            <person name="Berlin A."/>
            <person name="Chapman S.B."/>
            <person name="Goldberg J."/>
            <person name="Griggs A."/>
            <person name="Gujja S."/>
            <person name="Hansen M."/>
            <person name="Howarth C."/>
            <person name="Imamovic A."/>
            <person name="Larimer J."/>
            <person name="McCowen C."/>
            <person name="Montmayeur A."/>
            <person name="Murphy C."/>
            <person name="Neiman D."/>
            <person name="Pearson M."/>
            <person name="Priest M."/>
            <person name="Roberts A."/>
            <person name="Saif S."/>
            <person name="Shea T."/>
            <person name="Sisk P."/>
            <person name="Sykes S."/>
            <person name="Wortman J."/>
            <person name="Nusbaum C."/>
            <person name="Birren B."/>
        </authorList>
    </citation>
    <scope>NUCLEOTIDE SEQUENCE [LARGE SCALE GENOMIC DNA]</scope>
    <source>
        <strain evidence="3 4">BAG5X1-1</strain>
    </source>
</reference>
<feature type="coiled-coil region" evidence="1">
    <location>
        <begin position="218"/>
        <end position="281"/>
    </location>
</feature>
<gene>
    <name evidence="3" type="ORF">IEE_05483</name>
</gene>
<keyword evidence="2" id="KW-0812">Transmembrane</keyword>
<evidence type="ECO:0000313" key="3">
    <source>
        <dbReference type="EMBL" id="EJQ36007.1"/>
    </source>
</evidence>